<evidence type="ECO:0000313" key="11">
    <source>
        <dbReference type="Proteomes" id="UP000283509"/>
    </source>
</evidence>
<organism evidence="10 11">
    <name type="scientific">Penaeus vannamei</name>
    <name type="common">Whiteleg shrimp</name>
    <name type="synonym">Litopenaeus vannamei</name>
    <dbReference type="NCBI Taxonomy" id="6689"/>
    <lineage>
        <taxon>Eukaryota</taxon>
        <taxon>Metazoa</taxon>
        <taxon>Ecdysozoa</taxon>
        <taxon>Arthropoda</taxon>
        <taxon>Crustacea</taxon>
        <taxon>Multicrustacea</taxon>
        <taxon>Malacostraca</taxon>
        <taxon>Eumalacostraca</taxon>
        <taxon>Eucarida</taxon>
        <taxon>Decapoda</taxon>
        <taxon>Dendrobranchiata</taxon>
        <taxon>Penaeoidea</taxon>
        <taxon>Penaeidae</taxon>
        <taxon>Penaeus</taxon>
    </lineage>
</organism>
<evidence type="ECO:0000256" key="8">
    <source>
        <dbReference type="SAM" id="Phobius"/>
    </source>
</evidence>
<proteinExistence type="predicted"/>
<evidence type="ECO:0000259" key="9">
    <source>
        <dbReference type="PROSITE" id="PS50262"/>
    </source>
</evidence>
<evidence type="ECO:0000256" key="3">
    <source>
        <dbReference type="ARBA" id="ARBA00022692"/>
    </source>
</evidence>
<evidence type="ECO:0000256" key="6">
    <source>
        <dbReference type="ARBA" id="ARBA00023170"/>
    </source>
</evidence>
<keyword evidence="3 8" id="KW-0812">Transmembrane</keyword>
<feature type="transmembrane region" description="Helical" evidence="8">
    <location>
        <begin position="51"/>
        <end position="73"/>
    </location>
</feature>
<dbReference type="CDD" id="cd00637">
    <property type="entry name" value="7tm_classA_rhodopsin-like"/>
    <property type="match status" value="1"/>
</dbReference>
<keyword evidence="4 8" id="KW-1133">Transmembrane helix</keyword>
<keyword evidence="11" id="KW-1185">Reference proteome</keyword>
<evidence type="ECO:0000256" key="2">
    <source>
        <dbReference type="ARBA" id="ARBA00022475"/>
    </source>
</evidence>
<protein>
    <recommendedName>
        <fullName evidence="9">G-protein coupled receptors family 1 profile domain-containing protein</fullName>
    </recommendedName>
</protein>
<dbReference type="PANTHER" id="PTHR24241">
    <property type="entry name" value="NEUROPEPTIDE RECEPTOR-RELATED G-PROTEIN COUPLED RECEPTOR"/>
    <property type="match status" value="1"/>
</dbReference>
<dbReference type="PANTHER" id="PTHR24241:SF76">
    <property type="entry name" value="NEUROPEPTIDE SIFAMIDE RECEPTOR"/>
    <property type="match status" value="1"/>
</dbReference>
<dbReference type="GO" id="GO:0005886">
    <property type="term" value="C:plasma membrane"/>
    <property type="evidence" value="ECO:0007669"/>
    <property type="project" value="UniProtKB-SubCell"/>
</dbReference>
<dbReference type="GO" id="GO:0032870">
    <property type="term" value="P:cellular response to hormone stimulus"/>
    <property type="evidence" value="ECO:0007669"/>
    <property type="project" value="TreeGrafter"/>
</dbReference>
<feature type="transmembrane region" description="Helical" evidence="8">
    <location>
        <begin position="93"/>
        <end position="115"/>
    </location>
</feature>
<dbReference type="SUPFAM" id="SSF81321">
    <property type="entry name" value="Family A G protein-coupled receptor-like"/>
    <property type="match status" value="1"/>
</dbReference>
<evidence type="ECO:0000256" key="1">
    <source>
        <dbReference type="ARBA" id="ARBA00004651"/>
    </source>
</evidence>
<feature type="transmembrane region" description="Helical" evidence="8">
    <location>
        <begin position="12"/>
        <end position="39"/>
    </location>
</feature>
<dbReference type="EMBL" id="QCYY01001926">
    <property type="protein sequence ID" value="ROT74174.1"/>
    <property type="molecule type" value="Genomic_DNA"/>
</dbReference>
<comment type="caution">
    <text evidence="10">The sequence shown here is derived from an EMBL/GenBank/DDBJ whole genome shotgun (WGS) entry which is preliminary data.</text>
</comment>
<feature type="transmembrane region" description="Helical" evidence="8">
    <location>
        <begin position="171"/>
        <end position="196"/>
    </location>
</feature>
<dbReference type="Gene3D" id="1.20.1070.10">
    <property type="entry name" value="Rhodopsin 7-helix transmembrane proteins"/>
    <property type="match status" value="1"/>
</dbReference>
<evidence type="ECO:0000313" key="10">
    <source>
        <dbReference type="EMBL" id="ROT74174.1"/>
    </source>
</evidence>
<dbReference type="GO" id="GO:0042277">
    <property type="term" value="F:peptide binding"/>
    <property type="evidence" value="ECO:0007669"/>
    <property type="project" value="TreeGrafter"/>
</dbReference>
<keyword evidence="6" id="KW-0675">Receptor</keyword>
<reference evidence="10 11" key="1">
    <citation type="submission" date="2018-04" db="EMBL/GenBank/DDBJ databases">
        <authorList>
            <person name="Zhang X."/>
            <person name="Yuan J."/>
            <person name="Li F."/>
            <person name="Xiang J."/>
        </authorList>
    </citation>
    <scope>NUCLEOTIDE SEQUENCE [LARGE SCALE GENOMIC DNA]</scope>
    <source>
        <tissue evidence="10">Muscle</tissue>
    </source>
</reference>
<dbReference type="Proteomes" id="UP000283509">
    <property type="component" value="Unassembled WGS sequence"/>
</dbReference>
<dbReference type="GO" id="GO:0004930">
    <property type="term" value="F:G protein-coupled receptor activity"/>
    <property type="evidence" value="ECO:0007669"/>
    <property type="project" value="TreeGrafter"/>
</dbReference>
<sequence length="323" mass="35664">MNSCTLDSSNQGWFTTALVIQLITCVFGVIGTSLSLWCLLTCKRIQTGMKIQLGLFFTFLLLLCAVAMPGAVVVEFRSWLCWEESPALRLGFVGLYTIAVALERNIFAVIALYRLVAVCFPQKYKVLSRWAVVTAVDACVCAGVLALWIPIFLRQAVDINNPSSYSMGLVLYYMVFLFPIFVCVFAYAILIIVMMVRRRKAEQNSGLRPSCNDQVNLAVGALILTNLLLDGPHIIVHILAIPSKDLAFILIHVVYRLHIALDPFIFIGLNLHYRRKILRRGLACCPACASLVGGTLATTTAESSSRRPDSVGQKVHPSCSTQV</sequence>
<comment type="subcellular location">
    <subcellularLocation>
        <location evidence="1">Cell membrane</location>
        <topology evidence="1">Multi-pass membrane protein</topology>
    </subcellularLocation>
</comment>
<dbReference type="OrthoDB" id="6359168at2759"/>
<name>A0A3R7N0R6_PENVA</name>
<evidence type="ECO:0000256" key="5">
    <source>
        <dbReference type="ARBA" id="ARBA00023136"/>
    </source>
</evidence>
<feature type="transmembrane region" description="Helical" evidence="8">
    <location>
        <begin position="217"/>
        <end position="240"/>
    </location>
</feature>
<dbReference type="AlphaFoldDB" id="A0A3R7N0R6"/>
<dbReference type="InterPro" id="IPR017452">
    <property type="entry name" value="GPCR_Rhodpsn_7TM"/>
</dbReference>
<evidence type="ECO:0000256" key="7">
    <source>
        <dbReference type="SAM" id="MobiDB-lite"/>
    </source>
</evidence>
<accession>A0A3R7N0R6</accession>
<reference evidence="10 11" key="2">
    <citation type="submission" date="2019-01" db="EMBL/GenBank/DDBJ databases">
        <title>The decoding of complex shrimp genome reveals the adaptation for benthos swimmer, frequently molting mechanism and breeding impact on genome.</title>
        <authorList>
            <person name="Sun Y."/>
            <person name="Gao Y."/>
            <person name="Yu Y."/>
        </authorList>
    </citation>
    <scope>NUCLEOTIDE SEQUENCE [LARGE SCALE GENOMIC DNA]</scope>
    <source>
        <tissue evidence="10">Muscle</tissue>
    </source>
</reference>
<feature type="transmembrane region" description="Helical" evidence="8">
    <location>
        <begin position="246"/>
        <end position="271"/>
    </location>
</feature>
<keyword evidence="2" id="KW-1003">Cell membrane</keyword>
<feature type="region of interest" description="Disordered" evidence="7">
    <location>
        <begin position="302"/>
        <end position="323"/>
    </location>
</feature>
<feature type="transmembrane region" description="Helical" evidence="8">
    <location>
        <begin position="127"/>
        <end position="151"/>
    </location>
</feature>
<evidence type="ECO:0000256" key="4">
    <source>
        <dbReference type="ARBA" id="ARBA00022989"/>
    </source>
</evidence>
<gene>
    <name evidence="10" type="ORF">C7M84_007326</name>
</gene>
<keyword evidence="5 8" id="KW-0472">Membrane</keyword>
<feature type="domain" description="G-protein coupled receptors family 1 profile" evidence="9">
    <location>
        <begin position="31"/>
        <end position="266"/>
    </location>
</feature>
<dbReference type="PROSITE" id="PS50262">
    <property type="entry name" value="G_PROTEIN_RECEP_F1_2"/>
    <property type="match status" value="1"/>
</dbReference>